<protein>
    <submittedName>
        <fullName evidence="1">(salmon louse) hypothetical protein</fullName>
    </submittedName>
</protein>
<sequence>MSRYQIHKYSPQTMGLRKWLTDRTIPVSNYESRRAYKVMADNILNKFKVGKFRDEVGGNTCELCSDRVKKFDPIQQSYVGKHGFRILRHDKLAGYLKHYLTKHGSRIISEPIL</sequence>
<reference evidence="1" key="1">
    <citation type="submission" date="2021-02" db="EMBL/GenBank/DDBJ databases">
        <authorList>
            <person name="Bekaert M."/>
        </authorList>
    </citation>
    <scope>NUCLEOTIDE SEQUENCE</scope>
    <source>
        <strain evidence="1">IoA-00</strain>
    </source>
</reference>
<dbReference type="AlphaFoldDB" id="A0A7R8H0X3"/>
<evidence type="ECO:0000313" key="1">
    <source>
        <dbReference type="EMBL" id="CAF2797600.1"/>
    </source>
</evidence>
<gene>
    <name evidence="1" type="ORF">LSAA_2468</name>
</gene>
<accession>A0A7R8H0X3</accession>
<evidence type="ECO:0000313" key="2">
    <source>
        <dbReference type="Proteomes" id="UP000675881"/>
    </source>
</evidence>
<dbReference type="EMBL" id="HG994589">
    <property type="protein sequence ID" value="CAF2797600.1"/>
    <property type="molecule type" value="Genomic_DNA"/>
</dbReference>
<keyword evidence="2" id="KW-1185">Reference proteome</keyword>
<proteinExistence type="predicted"/>
<dbReference type="Proteomes" id="UP000675881">
    <property type="component" value="Chromosome 10"/>
</dbReference>
<organism evidence="1 2">
    <name type="scientific">Lepeophtheirus salmonis</name>
    <name type="common">Salmon louse</name>
    <name type="synonym">Caligus salmonis</name>
    <dbReference type="NCBI Taxonomy" id="72036"/>
    <lineage>
        <taxon>Eukaryota</taxon>
        <taxon>Metazoa</taxon>
        <taxon>Ecdysozoa</taxon>
        <taxon>Arthropoda</taxon>
        <taxon>Crustacea</taxon>
        <taxon>Multicrustacea</taxon>
        <taxon>Hexanauplia</taxon>
        <taxon>Copepoda</taxon>
        <taxon>Siphonostomatoida</taxon>
        <taxon>Caligidae</taxon>
        <taxon>Lepeophtheirus</taxon>
    </lineage>
</organism>
<name>A0A7R8H0X3_LEPSM</name>